<name>G2T345_ROSHA</name>
<dbReference type="AlphaFoldDB" id="G2T345"/>
<keyword evidence="2" id="KW-1185">Reference proteome</keyword>
<gene>
    <name evidence="1" type="ordered locus">RHOM_10140</name>
</gene>
<evidence type="ECO:0000313" key="2">
    <source>
        <dbReference type="Proteomes" id="UP000008178"/>
    </source>
</evidence>
<dbReference type="EMBL" id="CP003040">
    <property type="protein sequence ID" value="AEN97139.1"/>
    <property type="molecule type" value="Genomic_DNA"/>
</dbReference>
<sequence>MYLRGFVVALRCNPVYHDLEQMKNIVWMRTDQTGREWKRRMGRGPEKLPCTRCFPELNYTTMTCTWRTATRSRRLCMGLPCFLTNKNRKTGQFFVEGKEREMDVEIKK</sequence>
<organism evidence="1 2">
    <name type="scientific">Roseburia hominis (strain DSM 16839 / JCM 17582 / NCIMB 14029 / A2-183)</name>
    <dbReference type="NCBI Taxonomy" id="585394"/>
    <lineage>
        <taxon>Bacteria</taxon>
        <taxon>Bacillati</taxon>
        <taxon>Bacillota</taxon>
        <taxon>Clostridia</taxon>
        <taxon>Lachnospirales</taxon>
        <taxon>Lachnospiraceae</taxon>
        <taxon>Roseburia</taxon>
    </lineage>
</organism>
<reference evidence="1 2" key="1">
    <citation type="journal article" date="2015" name="Genome Announc.">
        <title>Complete genome sequence of the human gut symbiont Roseburia hominis.</title>
        <authorList>
            <person name="Travis A.J."/>
            <person name="Kelly D."/>
            <person name="Flint H.J."/>
            <person name="Aminov R.I."/>
        </authorList>
    </citation>
    <scope>NUCLEOTIDE SEQUENCE [LARGE SCALE GENOMIC DNA]</scope>
    <source>
        <strain evidence="2">DSM 16839 / JCM 17582 / NCIMB 14029 / A2-183</strain>
    </source>
</reference>
<proteinExistence type="predicted"/>
<protein>
    <submittedName>
        <fullName evidence="1">Uncharacterized protein</fullName>
    </submittedName>
</protein>
<dbReference type="STRING" id="585394.RHOM_10140"/>
<evidence type="ECO:0000313" key="1">
    <source>
        <dbReference type="EMBL" id="AEN97139.1"/>
    </source>
</evidence>
<dbReference type="KEGG" id="rho:RHOM_10140"/>
<dbReference type="Proteomes" id="UP000008178">
    <property type="component" value="Chromosome"/>
</dbReference>
<accession>G2T345</accession>
<dbReference type="HOGENOM" id="CLU_2194984_0_0_9"/>